<feature type="domain" description="Enoyl reductase (ER)" evidence="2">
    <location>
        <begin position="34"/>
        <end position="396"/>
    </location>
</feature>
<dbReference type="InterPro" id="IPR013149">
    <property type="entry name" value="ADH-like_C"/>
</dbReference>
<evidence type="ECO:0000256" key="1">
    <source>
        <dbReference type="ARBA" id="ARBA00022857"/>
    </source>
</evidence>
<keyword evidence="4" id="KW-1185">Reference proteome</keyword>
<dbReference type="SMART" id="SM00829">
    <property type="entry name" value="PKS_ER"/>
    <property type="match status" value="1"/>
</dbReference>
<dbReference type="SUPFAM" id="SSF51735">
    <property type="entry name" value="NAD(P)-binding Rossmann-fold domains"/>
    <property type="match status" value="1"/>
</dbReference>
<sequence length="421" mass="45827">MDMTRDLYELGEIPPLGEVPHHMYAALIRPERYGLPQDAIKIEVVEVPPVGPGQVLVMVMAAGINYNGVWASLGTPVDVIAARQKQGDPHGFHIAGSEGSGVVWATGEGATRFRAGEHVVFGGLKWDERADDIRLGTDPAVSRSQRAWGYELNFGTFAQFTVVDEYQLHPKPERLTWEEASCFLAGGATAYRQLCGWPPHTVRPGDPVLVWGGSGSLGSMAIQIVDLLGGVPIAVVSAEEKAEHCLRLGARGVINRTQFDHWGRLPDHTDTAAYQDWLSGVRAFGRGIWDVLGERRSPRIVLEHPGQDTLPTSLYVCDNGGMVVTCAGTSGYNGDVDLRFLWMFQKRLQGSHCANARESREVTNLVAAGRLDPCLSRTAPFGDIAELHRLIYENAHPPGNMSVLVNAPEPGMTVLPGEVVR</sequence>
<dbReference type="NCBIfam" id="TIGR01751">
    <property type="entry name" value="crot-CoA-red"/>
    <property type="match status" value="1"/>
</dbReference>
<dbReference type="RefSeq" id="WP_073792442.1">
    <property type="nucleotide sequence ID" value="NZ_LFBV01000007.1"/>
</dbReference>
<dbReference type="AlphaFoldDB" id="A0A1Q4V2N1"/>
<evidence type="ECO:0000313" key="3">
    <source>
        <dbReference type="EMBL" id="OKH92135.1"/>
    </source>
</evidence>
<dbReference type="Pfam" id="PF08240">
    <property type="entry name" value="ADH_N"/>
    <property type="match status" value="1"/>
</dbReference>
<comment type="caution">
    <text evidence="3">The sequence shown here is derived from an EMBL/GenBank/DDBJ whole genome shotgun (WGS) entry which is preliminary data.</text>
</comment>
<dbReference type="EMBL" id="LFBV01000007">
    <property type="protein sequence ID" value="OKH92135.1"/>
    <property type="molecule type" value="Genomic_DNA"/>
</dbReference>
<protein>
    <submittedName>
        <fullName evidence="3">Crotonyl-CoA reductase</fullName>
    </submittedName>
</protein>
<dbReference type="PANTHER" id="PTHR44154:SF1">
    <property type="entry name" value="QUINONE OXIDOREDUCTASE"/>
    <property type="match status" value="1"/>
</dbReference>
<proteinExistence type="predicted"/>
<dbReference type="Pfam" id="PF00107">
    <property type="entry name" value="ADH_zinc_N"/>
    <property type="match status" value="1"/>
</dbReference>
<evidence type="ECO:0000313" key="4">
    <source>
        <dbReference type="Proteomes" id="UP000186455"/>
    </source>
</evidence>
<dbReference type="InterPro" id="IPR051603">
    <property type="entry name" value="Zinc-ADH_QOR/CCCR"/>
</dbReference>
<reference evidence="3 4" key="1">
    <citation type="submission" date="2015-06" db="EMBL/GenBank/DDBJ databases">
        <title>Cloning and characterization of the uncialamcin biosynthetic gene cluster.</title>
        <authorList>
            <person name="Yan X."/>
            <person name="Huang T."/>
            <person name="Ge H."/>
            <person name="Shen B."/>
        </authorList>
    </citation>
    <scope>NUCLEOTIDE SEQUENCE [LARGE SCALE GENOMIC DNA]</scope>
    <source>
        <strain evidence="3 4">DCA2648</strain>
    </source>
</reference>
<dbReference type="STRING" id="1048205.AB852_24535"/>
<dbReference type="SUPFAM" id="SSF50129">
    <property type="entry name" value="GroES-like"/>
    <property type="match status" value="1"/>
</dbReference>
<dbReference type="Gene3D" id="3.40.50.720">
    <property type="entry name" value="NAD(P)-binding Rossmann-like Domain"/>
    <property type="match status" value="1"/>
</dbReference>
<dbReference type="Gene3D" id="3.90.180.10">
    <property type="entry name" value="Medium-chain alcohol dehydrogenases, catalytic domain"/>
    <property type="match status" value="2"/>
</dbReference>
<dbReference type="InterPro" id="IPR011032">
    <property type="entry name" value="GroES-like_sf"/>
</dbReference>
<name>A0A1Q4V2N1_9ACTN</name>
<dbReference type="InterPro" id="IPR020843">
    <property type="entry name" value="ER"/>
</dbReference>
<dbReference type="InterPro" id="IPR010085">
    <property type="entry name" value="Crot_CoA_red"/>
</dbReference>
<accession>A0A1Q4V2N1</accession>
<dbReference type="PANTHER" id="PTHR44154">
    <property type="entry name" value="QUINONE OXIDOREDUCTASE"/>
    <property type="match status" value="1"/>
</dbReference>
<keyword evidence="1" id="KW-0521">NADP</keyword>
<gene>
    <name evidence="3" type="ORF">AB852_24535</name>
</gene>
<dbReference type="Proteomes" id="UP000186455">
    <property type="component" value="Unassembled WGS sequence"/>
</dbReference>
<organism evidence="3 4">
    <name type="scientific">Streptomyces uncialis</name>
    <dbReference type="NCBI Taxonomy" id="1048205"/>
    <lineage>
        <taxon>Bacteria</taxon>
        <taxon>Bacillati</taxon>
        <taxon>Actinomycetota</taxon>
        <taxon>Actinomycetes</taxon>
        <taxon>Kitasatosporales</taxon>
        <taxon>Streptomycetaceae</taxon>
        <taxon>Streptomyces</taxon>
    </lineage>
</organism>
<dbReference type="InterPro" id="IPR036291">
    <property type="entry name" value="NAD(P)-bd_dom_sf"/>
</dbReference>
<evidence type="ECO:0000259" key="2">
    <source>
        <dbReference type="SMART" id="SM00829"/>
    </source>
</evidence>
<dbReference type="InterPro" id="IPR013154">
    <property type="entry name" value="ADH-like_N"/>
</dbReference>
<dbReference type="GO" id="GO:0043880">
    <property type="term" value="F:crotonyl-CoA reductase activity"/>
    <property type="evidence" value="ECO:0007669"/>
    <property type="project" value="InterPro"/>
</dbReference>